<feature type="region of interest" description="Disordered" evidence="1">
    <location>
        <begin position="55"/>
        <end position="80"/>
    </location>
</feature>
<feature type="domain" description="CxC2-like cysteine cluster KDZ transposase-associated" evidence="2">
    <location>
        <begin position="219"/>
        <end position="318"/>
    </location>
</feature>
<evidence type="ECO:0000313" key="3">
    <source>
        <dbReference type="EMBL" id="KAJ7198720.1"/>
    </source>
</evidence>
<protein>
    <recommendedName>
        <fullName evidence="2">CxC2-like cysteine cluster KDZ transposase-associated domain-containing protein</fullName>
    </recommendedName>
</protein>
<dbReference type="EMBL" id="JARJCW010000071">
    <property type="protein sequence ID" value="KAJ7198720.1"/>
    <property type="molecule type" value="Genomic_DNA"/>
</dbReference>
<name>A0AAD6Y4D2_9AGAR</name>
<evidence type="ECO:0000256" key="1">
    <source>
        <dbReference type="SAM" id="MobiDB-lite"/>
    </source>
</evidence>
<comment type="caution">
    <text evidence="3">The sequence shown here is derived from an EMBL/GenBank/DDBJ whole genome shotgun (WGS) entry which is preliminary data.</text>
</comment>
<dbReference type="Proteomes" id="UP001219525">
    <property type="component" value="Unassembled WGS sequence"/>
</dbReference>
<proteinExistence type="predicted"/>
<dbReference type="InterPro" id="IPR041457">
    <property type="entry name" value="CxC2_KDZ-assoc"/>
</dbReference>
<gene>
    <name evidence="3" type="ORF">GGX14DRAFT_573161</name>
</gene>
<reference evidence="3" key="1">
    <citation type="submission" date="2023-03" db="EMBL/GenBank/DDBJ databases">
        <title>Massive genome expansion in bonnet fungi (Mycena s.s.) driven by repeated elements and novel gene families across ecological guilds.</title>
        <authorList>
            <consortium name="Lawrence Berkeley National Laboratory"/>
            <person name="Harder C.B."/>
            <person name="Miyauchi S."/>
            <person name="Viragh M."/>
            <person name="Kuo A."/>
            <person name="Thoen E."/>
            <person name="Andreopoulos B."/>
            <person name="Lu D."/>
            <person name="Skrede I."/>
            <person name="Drula E."/>
            <person name="Henrissat B."/>
            <person name="Morin E."/>
            <person name="Kohler A."/>
            <person name="Barry K."/>
            <person name="LaButti K."/>
            <person name="Morin E."/>
            <person name="Salamov A."/>
            <person name="Lipzen A."/>
            <person name="Mereny Z."/>
            <person name="Hegedus B."/>
            <person name="Baldrian P."/>
            <person name="Stursova M."/>
            <person name="Weitz H."/>
            <person name="Taylor A."/>
            <person name="Grigoriev I.V."/>
            <person name="Nagy L.G."/>
            <person name="Martin F."/>
            <person name="Kauserud H."/>
        </authorList>
    </citation>
    <scope>NUCLEOTIDE SEQUENCE</scope>
    <source>
        <strain evidence="3">9144</strain>
    </source>
</reference>
<dbReference type="AlphaFoldDB" id="A0AAD6Y4D2"/>
<dbReference type="InterPro" id="IPR040521">
    <property type="entry name" value="KDZ"/>
</dbReference>
<dbReference type="Pfam" id="PF18803">
    <property type="entry name" value="CxC2"/>
    <property type="match status" value="1"/>
</dbReference>
<dbReference type="Pfam" id="PF18758">
    <property type="entry name" value="KDZ"/>
    <property type="match status" value="1"/>
</dbReference>
<organism evidence="3 4">
    <name type="scientific">Mycena pura</name>
    <dbReference type="NCBI Taxonomy" id="153505"/>
    <lineage>
        <taxon>Eukaryota</taxon>
        <taxon>Fungi</taxon>
        <taxon>Dikarya</taxon>
        <taxon>Basidiomycota</taxon>
        <taxon>Agaricomycotina</taxon>
        <taxon>Agaricomycetes</taxon>
        <taxon>Agaricomycetidae</taxon>
        <taxon>Agaricales</taxon>
        <taxon>Marasmiineae</taxon>
        <taxon>Mycenaceae</taxon>
        <taxon>Mycena</taxon>
    </lineage>
</organism>
<sequence length="1103" mass="125410">MAASARKRERGVGSAAAHGVAWRIRELKHGRPATLAAGLRERGVYIHNAAAEKVATSSASSNVRRRVEQHPAPPASPEKRTYDMFDQAMGYDPHDSLFEMADRTSEPVSVGGIKITQKKKKAPRYWDSDNPILPFKRVRNDILDGLLCREGRGPWWTKGCMAEGCLETHPEFRCQDCFGSRLLCKKCIVTQHRDEPLHIVTKWEAGYFQQCSLVSIDPSLRFQLGHPPGEDCDFRVGPRKLVVLDNNGIHELAVDFCGCIGAPSIVTQLLNIGWFPATVKEPETCATLSLLRRFHVLNLQGRVTAYDFYNALVALSDCARMRNLPDRQEQFTLMTREYRHLQMCKRAGRGHDGVGVPRTPGSSELVYGIEATKRGELAVPCRACPLPGINLPEGWENAPPETAWLYQLMLSEDANFRLKGRDTSTREKDPTLGPGFAYMVEHDDYLKYVSKYADEEEISHCVSFAALWRANNKRAKGLRASGIGSVSCSRHEMFRANGTGDLQRGERYANMDYLWFSCLMGIALLSIIASYDIACQWCCNFWERMKKLPAAMHLPAGINVQFKVPKFHLPAHVKKCHAPFAFNFTKYVGRTDVMGPGSREDTIDDFCGYANWRKTVGLGNSLLRKMALAIPKALLHNRAFRALTEGLKEGHEDELVQWERDVKVWELDHSKPCPYDYPEDEEITMEDVRLLIAEEEHARTENEASKTNRPGAFILAGMEIEENQERVRLEAKRRNRTSTQATDLQRRRTLLLGQVKRLRDEQAHFMPGLATYIDSQPAPPENLARPEDLRLHLPSSLPISVRETICIAGLSAEEDRLRQAQAHDALRKLRRHLRIRMLAHRFRRKHNASQAAYTKSQALQSSIDLSTKSAASRYNAARAALLALRGPGEWEQILQVLHDKDIRGMNERTLNDEEKEDERKARKLAGLPPIEEERDEFGDAVEPTVLFNLEIGEGTRQLSWIWYTAASRDVSADGTLHDDIRIEWTKARARADRWREELIYVEEEMCRTLDFGTWKAGWWDKRRQARSGVSAELAEGLYAYASEQAARERYWVAEWGVQWKDLRERARQALVDQVDEVPVEVELDEDVVYGEYEDGDGDDDVLS</sequence>
<keyword evidence="4" id="KW-1185">Reference proteome</keyword>
<evidence type="ECO:0000313" key="4">
    <source>
        <dbReference type="Proteomes" id="UP001219525"/>
    </source>
</evidence>
<accession>A0AAD6Y4D2</accession>
<evidence type="ECO:0000259" key="2">
    <source>
        <dbReference type="Pfam" id="PF18803"/>
    </source>
</evidence>